<name>A0A8T2UPF7_CERRI</name>
<dbReference type="AlphaFoldDB" id="A0A8T2UPF7"/>
<dbReference type="OMA" id="HWHLNET"/>
<dbReference type="OrthoDB" id="1898954at2759"/>
<evidence type="ECO:0000313" key="2">
    <source>
        <dbReference type="EMBL" id="KAH7436480.1"/>
    </source>
</evidence>
<dbReference type="InterPro" id="IPR010471">
    <property type="entry name" value="DUF1068"/>
</dbReference>
<organism evidence="2 3">
    <name type="scientific">Ceratopteris richardii</name>
    <name type="common">Triangle waterfern</name>
    <dbReference type="NCBI Taxonomy" id="49495"/>
    <lineage>
        <taxon>Eukaryota</taxon>
        <taxon>Viridiplantae</taxon>
        <taxon>Streptophyta</taxon>
        <taxon>Embryophyta</taxon>
        <taxon>Tracheophyta</taxon>
        <taxon>Polypodiopsida</taxon>
        <taxon>Polypodiidae</taxon>
        <taxon>Polypodiales</taxon>
        <taxon>Pteridineae</taxon>
        <taxon>Pteridaceae</taxon>
        <taxon>Parkerioideae</taxon>
        <taxon>Ceratopteris</taxon>
    </lineage>
</organism>
<keyword evidence="1" id="KW-1133">Transmembrane helix</keyword>
<keyword evidence="1" id="KW-0812">Transmembrane</keyword>
<dbReference type="Proteomes" id="UP000825935">
    <property type="component" value="Chromosome 5"/>
</dbReference>
<evidence type="ECO:0008006" key="4">
    <source>
        <dbReference type="Google" id="ProtNLM"/>
    </source>
</evidence>
<keyword evidence="1" id="KW-0472">Membrane</keyword>
<reference evidence="2" key="1">
    <citation type="submission" date="2021-08" db="EMBL/GenBank/DDBJ databases">
        <title>WGS assembly of Ceratopteris richardii.</title>
        <authorList>
            <person name="Marchant D.B."/>
            <person name="Chen G."/>
            <person name="Jenkins J."/>
            <person name="Shu S."/>
            <person name="Leebens-Mack J."/>
            <person name="Grimwood J."/>
            <person name="Schmutz J."/>
            <person name="Soltis P."/>
            <person name="Soltis D."/>
            <person name="Chen Z.-H."/>
        </authorList>
    </citation>
    <scope>NUCLEOTIDE SEQUENCE</scope>
    <source>
        <strain evidence="2">Whitten #5841</strain>
        <tissue evidence="2">Leaf</tissue>
    </source>
</reference>
<feature type="transmembrane region" description="Helical" evidence="1">
    <location>
        <begin position="9"/>
        <end position="32"/>
    </location>
</feature>
<gene>
    <name evidence="2" type="ORF">KP509_05G021800</name>
</gene>
<comment type="caution">
    <text evidence="2">The sequence shown here is derived from an EMBL/GenBank/DDBJ whole genome shotgun (WGS) entry which is preliminary data.</text>
</comment>
<dbReference type="PANTHER" id="PTHR32254:SF6">
    <property type="entry name" value="DUF1068 DOMAIN-CONTAINING PROTEIN"/>
    <property type="match status" value="1"/>
</dbReference>
<evidence type="ECO:0000313" key="3">
    <source>
        <dbReference type="Proteomes" id="UP000825935"/>
    </source>
</evidence>
<protein>
    <recommendedName>
        <fullName evidence="4">Transmembrane protein</fullName>
    </recommendedName>
</protein>
<sequence length="207" mass="22823">MRSMQSSSAFLGLSGVKLAAVVIAIGLAIYIIGPSLVWPVTNGFSDDDNYLGSCPPCNCECAVDRESALLPGVSNALSIDCEKIDPLVKEDLDKSSTELLSEELKLQEKVSEETQEHADAALLEAKKLSSQYQKEAEKCNSGMETCEEAREKSEAALVVQKKITAMWEKRARDLGWRDRVEHQSIFSRFGLTSSDDSQARSFLRARK</sequence>
<dbReference type="PANTHER" id="PTHR32254">
    <property type="entry name" value="EXPRESSED PROTEIN"/>
    <property type="match status" value="1"/>
</dbReference>
<keyword evidence="3" id="KW-1185">Reference proteome</keyword>
<proteinExistence type="predicted"/>
<evidence type="ECO:0000256" key="1">
    <source>
        <dbReference type="SAM" id="Phobius"/>
    </source>
</evidence>
<accession>A0A8T2UPF7</accession>
<dbReference type="Pfam" id="PF06364">
    <property type="entry name" value="DUF1068"/>
    <property type="match status" value="1"/>
</dbReference>
<dbReference type="EMBL" id="CM035410">
    <property type="protein sequence ID" value="KAH7436480.1"/>
    <property type="molecule type" value="Genomic_DNA"/>
</dbReference>